<comment type="caution">
    <text evidence="2">The sequence shown here is derived from an EMBL/GenBank/DDBJ whole genome shotgun (WGS) entry which is preliminary data.</text>
</comment>
<accession>A0ABT5RXB5</accession>
<evidence type="ECO:0008006" key="4">
    <source>
        <dbReference type="Google" id="ProtNLM"/>
    </source>
</evidence>
<feature type="transmembrane region" description="Helical" evidence="1">
    <location>
        <begin position="31"/>
        <end position="51"/>
    </location>
</feature>
<dbReference type="Proteomes" id="UP001148932">
    <property type="component" value="Unassembled WGS sequence"/>
</dbReference>
<gene>
    <name evidence="2" type="ORF">OIN59_09795</name>
</gene>
<keyword evidence="1" id="KW-1133">Transmembrane helix</keyword>
<protein>
    <recommendedName>
        <fullName evidence="4">Proteolipid membrane potential modulator</fullName>
    </recommendedName>
</protein>
<organism evidence="2 3">
    <name type="scientific">Acidovorax benzenivorans</name>
    <dbReference type="NCBI Taxonomy" id="2987520"/>
    <lineage>
        <taxon>Bacteria</taxon>
        <taxon>Pseudomonadati</taxon>
        <taxon>Pseudomonadota</taxon>
        <taxon>Betaproteobacteria</taxon>
        <taxon>Burkholderiales</taxon>
        <taxon>Comamonadaceae</taxon>
        <taxon>Acidovorax</taxon>
    </lineage>
</organism>
<keyword evidence="1" id="KW-0812">Transmembrane</keyword>
<evidence type="ECO:0000313" key="2">
    <source>
        <dbReference type="EMBL" id="MDD2177727.1"/>
    </source>
</evidence>
<keyword evidence="3" id="KW-1185">Reference proteome</keyword>
<evidence type="ECO:0000313" key="3">
    <source>
        <dbReference type="Proteomes" id="UP001148932"/>
    </source>
</evidence>
<dbReference type="EMBL" id="JAPCKI010000004">
    <property type="protein sequence ID" value="MDD2177727.1"/>
    <property type="molecule type" value="Genomic_DNA"/>
</dbReference>
<evidence type="ECO:0000256" key="1">
    <source>
        <dbReference type="SAM" id="Phobius"/>
    </source>
</evidence>
<keyword evidence="1" id="KW-0472">Membrane</keyword>
<name>A0ABT5RXB5_9BURK</name>
<reference evidence="2" key="1">
    <citation type="submission" date="2022-10" db="EMBL/GenBank/DDBJ databases">
        <title>Description of microaerobic benzene degrading bacteria.</title>
        <authorList>
            <person name="Bedics A."/>
            <person name="Tancsics A."/>
            <person name="Banerjee S."/>
        </authorList>
    </citation>
    <scope>NUCLEOTIDE SEQUENCE</scope>
    <source>
        <strain evidence="2">D2M1</strain>
    </source>
</reference>
<dbReference type="RefSeq" id="WP_274109670.1">
    <property type="nucleotide sequence ID" value="NZ_JAPCKI010000004.1"/>
</dbReference>
<sequence>MKVLLLLLIPLYVLLWLICFGHCVVQKKPIGFLILIFSNPFAPLVYYVFYLRK</sequence>
<proteinExistence type="predicted"/>